<name>A0ABS2AUK7_9ACTN</name>
<sequence length="1012" mass="109166">MPTVHHRYHRAGPLLIRASTLPCSLMAPSLADPADRRQGMRWLASVWALPGFRTAVELASPDLTARLDQLLTPGSNPSTKVVQRAVLAVASYLRRWQRRSTPFGLFAGVTTASAGPAVRKIGETHHAQVRADADWLAQIIDRLENHRGLRRSLFLIANNGGQIRAGRVVVPARPVAGRSTAGVLTESSVRHTKPVALALFLATQPVRFDNLVAQLAERLPRGDADKIEALLDGLVDSNILITSLRPPTTATNALTHLIGVLGSASAWRIPDLAPLVDQLGRLAGLLSAHNAQVSSGSQASLRTHLVEAMNTVVKAATPLAVDVRFDATVSVPQKVLDEAAAAASVMLRLTTQPFGTHAWLDYHARFRARYGLGGLVGVRDLVADSGLGYPAGYLGAPRPQPAWRMLTERDSRLLALVQQTALDGSAEISLSSADIDALTIGDPATVAAPPRIEIGITVLTDSADTLNQGDFDILVTGAPRAQTSMLGRFAHLLDRATVDQLAESYAPRGSEETVAAQVAFPPRRTHNDNVVRVGRLGAKIIPISELIDSDSISIDDLAVTADAAQFHLVRRSTGQRVVAYVPHALDVTVQTPPLARFLAEVGDSRSAVYGPLDLGAAARTMPYIPRIRYQRTILAPARWLLTIADLGSAAETARWRRRWRLPGQVIVCHGDQRLPLDLDDPLDEALLKSHLRRSGRLELREDLAAARPGWLGRPAELVIPMSLASPAPRPLPTMTRPARAERPGTSAVVNARLIGSPGRFDDILADHLPAFAENLTDSGVTRWWASRHRDLIRLDADQYLRLTLRLDNAAAYGLVVAQLSAWTERLHDAGLPNELMLTTRHPHPARYGGSSVMAAAEQVFATDTAAAISQLRTSREGSIPSQALAAASIARMAAGFAADPTAGYQSLLASLRSHTAAADRALTQQTRRLTSVQQIRDLTGGEALLEAWRVRHAALQAYYRAVDNARDSATILRTLVHDHHVRAVGVDPGFERSTNHLARAAAMRLLKGGAEQ</sequence>
<evidence type="ECO:0000313" key="4">
    <source>
        <dbReference type="Proteomes" id="UP000632138"/>
    </source>
</evidence>
<dbReference type="Proteomes" id="UP000632138">
    <property type="component" value="Unassembled WGS sequence"/>
</dbReference>
<proteinExistence type="predicted"/>
<keyword evidence="4" id="KW-1185">Reference proteome</keyword>
<accession>A0ABS2AUK7</accession>
<dbReference type="InterPro" id="IPR006827">
    <property type="entry name" value="Lant_deHydtase_N"/>
</dbReference>
<protein>
    <submittedName>
        <fullName evidence="3">Lantibiotic dehydratase</fullName>
    </submittedName>
</protein>
<dbReference type="EMBL" id="JAENHP010000035">
    <property type="protein sequence ID" value="MBM2623425.1"/>
    <property type="molecule type" value="Genomic_DNA"/>
</dbReference>
<organism evidence="3 4">
    <name type="scientific">Paractinoplanes ovalisporus</name>
    <dbReference type="NCBI Taxonomy" id="2810368"/>
    <lineage>
        <taxon>Bacteria</taxon>
        <taxon>Bacillati</taxon>
        <taxon>Actinomycetota</taxon>
        <taxon>Actinomycetes</taxon>
        <taxon>Micromonosporales</taxon>
        <taxon>Micromonosporaceae</taxon>
        <taxon>Paractinoplanes</taxon>
    </lineage>
</organism>
<reference evidence="3 4" key="1">
    <citation type="submission" date="2021-01" db="EMBL/GenBank/DDBJ databases">
        <title>Actinoplanes sp. nov. LDG1-06 isolated from lichen.</title>
        <authorList>
            <person name="Saeng-In P."/>
            <person name="Phongsopitanun W."/>
            <person name="Kanchanasin P."/>
            <person name="Yuki M."/>
            <person name="Kudo T."/>
            <person name="Ohkuma M."/>
            <person name="Tanasupawat S."/>
        </authorList>
    </citation>
    <scope>NUCLEOTIDE SEQUENCE [LARGE SCALE GENOMIC DNA]</scope>
    <source>
        <strain evidence="3 4">LDG1-06</strain>
    </source>
</reference>
<dbReference type="InterPro" id="IPR023809">
    <property type="entry name" value="Thiopep_bacteriocin_synth_dom"/>
</dbReference>
<evidence type="ECO:0000259" key="2">
    <source>
        <dbReference type="Pfam" id="PF14028"/>
    </source>
</evidence>
<dbReference type="Pfam" id="PF04738">
    <property type="entry name" value="Lant_dehydr_N"/>
    <property type="match status" value="1"/>
</dbReference>
<dbReference type="RefSeq" id="WP_203383775.1">
    <property type="nucleotide sequence ID" value="NZ_JAENHP010000035.1"/>
</dbReference>
<evidence type="ECO:0000313" key="3">
    <source>
        <dbReference type="EMBL" id="MBM2623425.1"/>
    </source>
</evidence>
<comment type="caution">
    <text evidence="3">The sequence shown here is derived from an EMBL/GenBank/DDBJ whole genome shotgun (WGS) entry which is preliminary data.</text>
</comment>
<feature type="domain" description="Lantibiotic dehydratase N-terminal" evidence="1">
    <location>
        <begin position="50"/>
        <end position="687"/>
    </location>
</feature>
<gene>
    <name evidence="3" type="ORF">JIG36_48815</name>
</gene>
<dbReference type="NCBIfam" id="TIGR03891">
    <property type="entry name" value="thiopep_ocin"/>
    <property type="match status" value="1"/>
</dbReference>
<evidence type="ECO:0000259" key="1">
    <source>
        <dbReference type="Pfam" id="PF04738"/>
    </source>
</evidence>
<dbReference type="Pfam" id="PF14028">
    <property type="entry name" value="Lant_dehydr_C"/>
    <property type="match status" value="1"/>
</dbReference>
<feature type="domain" description="Thiopeptide-type bacteriocin biosynthesis" evidence="2">
    <location>
        <begin position="752"/>
        <end position="1000"/>
    </location>
</feature>